<dbReference type="PROSITE" id="PS50977">
    <property type="entry name" value="HTH_TETR_2"/>
    <property type="match status" value="1"/>
</dbReference>
<keyword evidence="3" id="KW-0804">Transcription</keyword>
<dbReference type="PANTHER" id="PTHR30055">
    <property type="entry name" value="HTH-TYPE TRANSCRIPTIONAL REGULATOR RUTR"/>
    <property type="match status" value="1"/>
</dbReference>
<dbReference type="Proteomes" id="UP000280008">
    <property type="component" value="Unassembled WGS sequence"/>
</dbReference>
<dbReference type="GO" id="GO:0003700">
    <property type="term" value="F:DNA-binding transcription factor activity"/>
    <property type="evidence" value="ECO:0007669"/>
    <property type="project" value="TreeGrafter"/>
</dbReference>
<protein>
    <submittedName>
        <fullName evidence="6">TetR family transcriptional regulator</fullName>
    </submittedName>
</protein>
<dbReference type="AlphaFoldDB" id="A0A495IC62"/>
<keyword evidence="2 4" id="KW-0238">DNA-binding</keyword>
<reference evidence="6 7" key="1">
    <citation type="submission" date="2018-10" db="EMBL/GenBank/DDBJ databases">
        <title>Sequencing the genomes of 1000 actinobacteria strains.</title>
        <authorList>
            <person name="Klenk H.-P."/>
        </authorList>
    </citation>
    <scope>NUCLEOTIDE SEQUENCE [LARGE SCALE GENOMIC DNA]</scope>
    <source>
        <strain evidence="6 7">DSM 17894</strain>
    </source>
</reference>
<keyword evidence="7" id="KW-1185">Reference proteome</keyword>
<dbReference type="InterPro" id="IPR049445">
    <property type="entry name" value="TetR_SbtR-like_C"/>
</dbReference>
<sequence>MRNEQRVIEAARAAFAERGPDASMEEIAARAGVGVGTIYRRFAGKDALLDAIAEQLSAELDAAADAALDDGDAERGLLTFLDYVGRFTSEKRLYSAALLDRLGERTDRPVTNAKVEQLTVNAVAAGVLSSDVTGADIKALLVALRGVMEALPEADDERWRRFVRVHIDGLRPSGGTPLAS</sequence>
<dbReference type="Pfam" id="PF21597">
    <property type="entry name" value="TetR_C_43"/>
    <property type="match status" value="1"/>
</dbReference>
<dbReference type="InterPro" id="IPR009057">
    <property type="entry name" value="Homeodomain-like_sf"/>
</dbReference>
<feature type="DNA-binding region" description="H-T-H motif" evidence="4">
    <location>
        <begin position="23"/>
        <end position="42"/>
    </location>
</feature>
<evidence type="ECO:0000256" key="2">
    <source>
        <dbReference type="ARBA" id="ARBA00023125"/>
    </source>
</evidence>
<dbReference type="InterPro" id="IPR036271">
    <property type="entry name" value="Tet_transcr_reg_TetR-rel_C_sf"/>
</dbReference>
<dbReference type="Gene3D" id="1.10.357.10">
    <property type="entry name" value="Tetracycline Repressor, domain 2"/>
    <property type="match status" value="1"/>
</dbReference>
<dbReference type="SUPFAM" id="SSF46689">
    <property type="entry name" value="Homeodomain-like"/>
    <property type="match status" value="1"/>
</dbReference>
<evidence type="ECO:0000313" key="7">
    <source>
        <dbReference type="Proteomes" id="UP000280008"/>
    </source>
</evidence>
<dbReference type="SUPFAM" id="SSF48498">
    <property type="entry name" value="Tetracyclin repressor-like, C-terminal domain"/>
    <property type="match status" value="1"/>
</dbReference>
<dbReference type="InterPro" id="IPR023772">
    <property type="entry name" value="DNA-bd_HTH_TetR-type_CS"/>
</dbReference>
<proteinExistence type="predicted"/>
<dbReference type="GO" id="GO:0000976">
    <property type="term" value="F:transcription cis-regulatory region binding"/>
    <property type="evidence" value="ECO:0007669"/>
    <property type="project" value="TreeGrafter"/>
</dbReference>
<dbReference type="EMBL" id="RBKS01000001">
    <property type="protein sequence ID" value="RKR73509.1"/>
    <property type="molecule type" value="Genomic_DNA"/>
</dbReference>
<gene>
    <name evidence="6" type="ORF">C8E83_0602</name>
</gene>
<feature type="domain" description="HTH tetR-type" evidence="5">
    <location>
        <begin position="1"/>
        <end position="60"/>
    </location>
</feature>
<evidence type="ECO:0000256" key="3">
    <source>
        <dbReference type="ARBA" id="ARBA00023163"/>
    </source>
</evidence>
<evidence type="ECO:0000313" key="6">
    <source>
        <dbReference type="EMBL" id="RKR73509.1"/>
    </source>
</evidence>
<dbReference type="PRINTS" id="PR00455">
    <property type="entry name" value="HTHTETR"/>
</dbReference>
<keyword evidence="1" id="KW-0805">Transcription regulation</keyword>
<evidence type="ECO:0000256" key="1">
    <source>
        <dbReference type="ARBA" id="ARBA00023015"/>
    </source>
</evidence>
<dbReference type="PANTHER" id="PTHR30055:SF234">
    <property type="entry name" value="HTH-TYPE TRANSCRIPTIONAL REGULATOR BETI"/>
    <property type="match status" value="1"/>
</dbReference>
<evidence type="ECO:0000259" key="5">
    <source>
        <dbReference type="PROSITE" id="PS50977"/>
    </source>
</evidence>
<accession>A0A495IC62</accession>
<dbReference type="InterPro" id="IPR050109">
    <property type="entry name" value="HTH-type_TetR-like_transc_reg"/>
</dbReference>
<dbReference type="Pfam" id="PF00440">
    <property type="entry name" value="TetR_N"/>
    <property type="match status" value="1"/>
</dbReference>
<dbReference type="PROSITE" id="PS01081">
    <property type="entry name" value="HTH_TETR_1"/>
    <property type="match status" value="1"/>
</dbReference>
<dbReference type="InterPro" id="IPR001647">
    <property type="entry name" value="HTH_TetR"/>
</dbReference>
<organism evidence="6 7">
    <name type="scientific">Frondihabitans australicus</name>
    <dbReference type="NCBI Taxonomy" id="386892"/>
    <lineage>
        <taxon>Bacteria</taxon>
        <taxon>Bacillati</taxon>
        <taxon>Actinomycetota</taxon>
        <taxon>Actinomycetes</taxon>
        <taxon>Micrococcales</taxon>
        <taxon>Microbacteriaceae</taxon>
        <taxon>Frondihabitans</taxon>
    </lineage>
</organism>
<comment type="caution">
    <text evidence="6">The sequence shown here is derived from an EMBL/GenBank/DDBJ whole genome shotgun (WGS) entry which is preliminary data.</text>
</comment>
<name>A0A495IC62_9MICO</name>
<evidence type="ECO:0000256" key="4">
    <source>
        <dbReference type="PROSITE-ProRule" id="PRU00335"/>
    </source>
</evidence>